<keyword evidence="7" id="KW-1185">Reference proteome</keyword>
<evidence type="ECO:0000256" key="1">
    <source>
        <dbReference type="ARBA" id="ARBA00004123"/>
    </source>
</evidence>
<dbReference type="Proteomes" id="UP000245699">
    <property type="component" value="Unassembled WGS sequence"/>
</dbReference>
<dbReference type="InterPro" id="IPR007852">
    <property type="entry name" value="Cdc73/Parafibromin"/>
</dbReference>
<dbReference type="OrthoDB" id="2186602at2759"/>
<dbReference type="InterPro" id="IPR038103">
    <property type="entry name" value="CDC73_C_sf"/>
</dbReference>
<protein>
    <recommendedName>
        <fullName evidence="5">Cell division control protein 73 C-terminal domain-containing protein</fullName>
    </recommendedName>
</protein>
<comment type="similarity">
    <text evidence="2">Belongs to the CDC73 family.</text>
</comment>
<dbReference type="Gene3D" id="3.40.50.11990">
    <property type="entry name" value="RNA polymerase II accessory factor, Cdc73 C-terminal domain"/>
    <property type="match status" value="1"/>
</dbReference>
<evidence type="ECO:0000256" key="2">
    <source>
        <dbReference type="ARBA" id="ARBA00010427"/>
    </source>
</evidence>
<dbReference type="GO" id="GO:0000993">
    <property type="term" value="F:RNA polymerase II complex binding"/>
    <property type="evidence" value="ECO:0007669"/>
    <property type="project" value="TreeGrafter"/>
</dbReference>
<name>A0A2T9Z263_9FUNG</name>
<dbReference type="EMBL" id="MBFT01000071">
    <property type="protein sequence ID" value="PVU98685.1"/>
    <property type="molecule type" value="Genomic_DNA"/>
</dbReference>
<feature type="domain" description="Cell division control protein 73 C-terminal" evidence="5">
    <location>
        <begin position="231"/>
        <end position="385"/>
    </location>
</feature>
<dbReference type="AlphaFoldDB" id="A0A2T9Z263"/>
<organism evidence="6 7">
    <name type="scientific">Furculomyces boomerangus</name>
    <dbReference type="NCBI Taxonomy" id="61424"/>
    <lineage>
        <taxon>Eukaryota</taxon>
        <taxon>Fungi</taxon>
        <taxon>Fungi incertae sedis</taxon>
        <taxon>Zoopagomycota</taxon>
        <taxon>Kickxellomycotina</taxon>
        <taxon>Harpellomycetes</taxon>
        <taxon>Harpellales</taxon>
        <taxon>Harpellaceae</taxon>
        <taxon>Furculomyces</taxon>
    </lineage>
</organism>
<dbReference type="GO" id="GO:0016593">
    <property type="term" value="C:Cdc73/Paf1 complex"/>
    <property type="evidence" value="ECO:0007669"/>
    <property type="project" value="InterPro"/>
</dbReference>
<evidence type="ECO:0000259" key="5">
    <source>
        <dbReference type="Pfam" id="PF05179"/>
    </source>
</evidence>
<evidence type="ECO:0000313" key="7">
    <source>
        <dbReference type="Proteomes" id="UP000245699"/>
    </source>
</evidence>
<proteinExistence type="inferred from homology"/>
<sequence length="397" mass="46287">MAVEDESHSFEEWGKALMDLRECITKNSGYTYLDENKNKIESIENSKFVKFGADTIYNIKQETNYFYGNTIGEKYNLISLLFFWENRDLAYFPYLIAAQSAKITAVGFTYKSDLVDFLTSKKDTSENVKTELESESSLTGNDKKGSDKILENQEFYKNIKKREREIISSNSIICGNKSFKHVIDIADNVLKRLSENKDDKIRSTQLSKIGSGSSEFNKLDNKTFKRTKKTKTAPIIVVPAAATSLVNMYNVLDLLKDQKFTDSRTVMNAGKEKPREHYFEHKPISNLIKTLKYRIVDSTQDFRQDDWKNIVCVFTAGATWQFTNWHWNSPKEVFENCLGFYPKYHDERPKDIVKGWNILPINIERHKRHTDRAMTIEIWNQVERFIATKKPWLLDTE</sequence>
<keyword evidence="4" id="KW-0539">Nucleus</keyword>
<dbReference type="STRING" id="61424.A0A2T9Z263"/>
<dbReference type="PANTHER" id="PTHR12466:SF8">
    <property type="entry name" value="PARAFIBROMIN"/>
    <property type="match status" value="1"/>
</dbReference>
<dbReference type="Pfam" id="PF05179">
    <property type="entry name" value="CDC73_C"/>
    <property type="match status" value="1"/>
</dbReference>
<evidence type="ECO:0000256" key="3">
    <source>
        <dbReference type="ARBA" id="ARBA00023163"/>
    </source>
</evidence>
<gene>
    <name evidence="6" type="ORF">BB559_001372</name>
</gene>
<dbReference type="GO" id="GO:0006368">
    <property type="term" value="P:transcription elongation by RNA polymerase II"/>
    <property type="evidence" value="ECO:0007669"/>
    <property type="project" value="InterPro"/>
</dbReference>
<keyword evidence="3" id="KW-0804">Transcription</keyword>
<comment type="caution">
    <text evidence="6">The sequence shown here is derived from an EMBL/GenBank/DDBJ whole genome shotgun (WGS) entry which is preliminary data.</text>
</comment>
<dbReference type="GO" id="GO:0032968">
    <property type="term" value="P:positive regulation of transcription elongation by RNA polymerase II"/>
    <property type="evidence" value="ECO:0007669"/>
    <property type="project" value="TreeGrafter"/>
</dbReference>
<accession>A0A2T9Z263</accession>
<reference evidence="6 7" key="1">
    <citation type="journal article" date="2018" name="MBio">
        <title>Comparative Genomics Reveals the Core Gene Toolbox for the Fungus-Insect Symbiosis.</title>
        <authorList>
            <person name="Wang Y."/>
            <person name="Stata M."/>
            <person name="Wang W."/>
            <person name="Stajich J.E."/>
            <person name="White M.M."/>
            <person name="Moncalvo J.M."/>
        </authorList>
    </citation>
    <scope>NUCLEOTIDE SEQUENCE [LARGE SCALE GENOMIC DNA]</scope>
    <source>
        <strain evidence="6 7">AUS-77-4</strain>
    </source>
</reference>
<dbReference type="InterPro" id="IPR031336">
    <property type="entry name" value="CDC73_C"/>
</dbReference>
<evidence type="ECO:0000313" key="6">
    <source>
        <dbReference type="EMBL" id="PVU98685.1"/>
    </source>
</evidence>
<dbReference type="PANTHER" id="PTHR12466">
    <property type="entry name" value="CDC73 DOMAIN PROTEIN"/>
    <property type="match status" value="1"/>
</dbReference>
<comment type="subcellular location">
    <subcellularLocation>
        <location evidence="1">Nucleus</location>
    </subcellularLocation>
</comment>
<evidence type="ECO:0000256" key="4">
    <source>
        <dbReference type="ARBA" id="ARBA00023242"/>
    </source>
</evidence>